<evidence type="ECO:0000313" key="5">
    <source>
        <dbReference type="EMBL" id="MCQ8240004.1"/>
    </source>
</evidence>
<dbReference type="InterPro" id="IPR051011">
    <property type="entry name" value="Metal_resp_trans_reg"/>
</dbReference>
<gene>
    <name evidence="5" type="ORF">NFI88_04010</name>
</gene>
<dbReference type="InterPro" id="IPR036388">
    <property type="entry name" value="WH-like_DNA-bd_sf"/>
</dbReference>
<dbReference type="Proteomes" id="UP001524547">
    <property type="component" value="Unassembled WGS sequence"/>
</dbReference>
<keyword evidence="6" id="KW-1185">Reference proteome</keyword>
<dbReference type="RefSeq" id="WP_422918732.1">
    <property type="nucleotide sequence ID" value="NZ_JAMZEJ010000002.1"/>
</dbReference>
<evidence type="ECO:0000256" key="1">
    <source>
        <dbReference type="ARBA" id="ARBA00023015"/>
    </source>
</evidence>
<dbReference type="Pfam" id="PF12840">
    <property type="entry name" value="HTH_20"/>
    <property type="match status" value="1"/>
</dbReference>
<accession>A0ABT1VUJ9</accession>
<dbReference type="PROSITE" id="PS50987">
    <property type="entry name" value="HTH_ARSR_2"/>
    <property type="match status" value="1"/>
</dbReference>
<sequence length="115" mass="12277">MAQPPTPDLSATDVTLITRALADPRRYGIVTQVAGAGDTLQCCALAEAGRVSPSTMTHHLQQLEQAGLIEVTRDGRFAKLRFVRDRYERYLSRLQHDAAPAAARSCAGDGAPSGA</sequence>
<dbReference type="InterPro" id="IPR036390">
    <property type="entry name" value="WH_DNA-bd_sf"/>
</dbReference>
<dbReference type="SMART" id="SM00418">
    <property type="entry name" value="HTH_ARSR"/>
    <property type="match status" value="1"/>
</dbReference>
<dbReference type="PANTHER" id="PTHR43132:SF2">
    <property type="entry name" value="ARSENICAL RESISTANCE OPERON REPRESSOR ARSR-RELATED"/>
    <property type="match status" value="1"/>
</dbReference>
<name>A0ABT1VUJ9_9PROT</name>
<organism evidence="5 6">
    <name type="scientific">Rhizosaccharibacter radicis</name>
    <dbReference type="NCBI Taxonomy" id="2782605"/>
    <lineage>
        <taxon>Bacteria</taxon>
        <taxon>Pseudomonadati</taxon>
        <taxon>Pseudomonadota</taxon>
        <taxon>Alphaproteobacteria</taxon>
        <taxon>Acetobacterales</taxon>
        <taxon>Acetobacteraceae</taxon>
        <taxon>Rhizosaccharibacter</taxon>
    </lineage>
</organism>
<keyword evidence="1" id="KW-0805">Transcription regulation</keyword>
<feature type="domain" description="HTH arsR-type" evidence="4">
    <location>
        <begin position="6"/>
        <end position="102"/>
    </location>
</feature>
<proteinExistence type="predicted"/>
<evidence type="ECO:0000313" key="6">
    <source>
        <dbReference type="Proteomes" id="UP001524547"/>
    </source>
</evidence>
<dbReference type="SUPFAM" id="SSF46785">
    <property type="entry name" value="Winged helix' DNA-binding domain"/>
    <property type="match status" value="1"/>
</dbReference>
<dbReference type="InterPro" id="IPR011991">
    <property type="entry name" value="ArsR-like_HTH"/>
</dbReference>
<dbReference type="CDD" id="cd00090">
    <property type="entry name" value="HTH_ARSR"/>
    <property type="match status" value="1"/>
</dbReference>
<dbReference type="EMBL" id="JAMZEJ010000002">
    <property type="protein sequence ID" value="MCQ8240004.1"/>
    <property type="molecule type" value="Genomic_DNA"/>
</dbReference>
<keyword evidence="2" id="KW-0238">DNA-binding</keyword>
<evidence type="ECO:0000256" key="3">
    <source>
        <dbReference type="ARBA" id="ARBA00023163"/>
    </source>
</evidence>
<dbReference type="PANTHER" id="PTHR43132">
    <property type="entry name" value="ARSENICAL RESISTANCE OPERON REPRESSOR ARSR-RELATED"/>
    <property type="match status" value="1"/>
</dbReference>
<reference evidence="5 6" key="1">
    <citation type="submission" date="2022-06" db="EMBL/GenBank/DDBJ databases">
        <title>Rhizosaccharibacter gen. nov. sp. nov. KSS12, endophytic bacteria isolated from sugarcane.</title>
        <authorList>
            <person name="Pitiwittayakul N."/>
        </authorList>
    </citation>
    <scope>NUCLEOTIDE SEQUENCE [LARGE SCALE GENOMIC DNA]</scope>
    <source>
        <strain evidence="5 6">KSS12</strain>
    </source>
</reference>
<comment type="caution">
    <text evidence="5">The sequence shown here is derived from an EMBL/GenBank/DDBJ whole genome shotgun (WGS) entry which is preliminary data.</text>
</comment>
<dbReference type="Gene3D" id="1.10.10.10">
    <property type="entry name" value="Winged helix-like DNA-binding domain superfamily/Winged helix DNA-binding domain"/>
    <property type="match status" value="1"/>
</dbReference>
<protein>
    <submittedName>
        <fullName evidence="5">Helix-turn-helix domain-containing protein</fullName>
    </submittedName>
</protein>
<evidence type="ECO:0000256" key="2">
    <source>
        <dbReference type="ARBA" id="ARBA00023125"/>
    </source>
</evidence>
<dbReference type="PRINTS" id="PR00778">
    <property type="entry name" value="HTHARSR"/>
</dbReference>
<keyword evidence="3" id="KW-0804">Transcription</keyword>
<dbReference type="InterPro" id="IPR001845">
    <property type="entry name" value="HTH_ArsR_DNA-bd_dom"/>
</dbReference>
<evidence type="ECO:0000259" key="4">
    <source>
        <dbReference type="PROSITE" id="PS50987"/>
    </source>
</evidence>